<evidence type="ECO:0000256" key="4">
    <source>
        <dbReference type="ARBA" id="ARBA00022825"/>
    </source>
</evidence>
<dbReference type="Gene3D" id="3.30.750.44">
    <property type="match status" value="1"/>
</dbReference>
<dbReference type="Proteomes" id="UP000636010">
    <property type="component" value="Unassembled WGS sequence"/>
</dbReference>
<dbReference type="InterPro" id="IPR005151">
    <property type="entry name" value="Tail-specific_protease"/>
</dbReference>
<dbReference type="PANTHER" id="PTHR32060">
    <property type="entry name" value="TAIL-SPECIFIC PROTEASE"/>
    <property type="match status" value="1"/>
</dbReference>
<dbReference type="PANTHER" id="PTHR32060:SF30">
    <property type="entry name" value="CARBOXY-TERMINAL PROCESSING PROTEASE CTPA"/>
    <property type="match status" value="1"/>
</dbReference>
<dbReference type="SMART" id="SM00245">
    <property type="entry name" value="TSPc"/>
    <property type="match status" value="1"/>
</dbReference>
<evidence type="ECO:0000256" key="5">
    <source>
        <dbReference type="RuleBase" id="RU004404"/>
    </source>
</evidence>
<evidence type="ECO:0000256" key="2">
    <source>
        <dbReference type="ARBA" id="ARBA00022670"/>
    </source>
</evidence>
<accession>A0ABQ1N1Y5</accession>
<dbReference type="SMART" id="SM00228">
    <property type="entry name" value="PDZ"/>
    <property type="match status" value="1"/>
</dbReference>
<dbReference type="InterPro" id="IPR041489">
    <property type="entry name" value="PDZ_6"/>
</dbReference>
<evidence type="ECO:0000256" key="1">
    <source>
        <dbReference type="ARBA" id="ARBA00009179"/>
    </source>
</evidence>
<dbReference type="Pfam" id="PF03572">
    <property type="entry name" value="Peptidase_S41"/>
    <property type="match status" value="1"/>
</dbReference>
<evidence type="ECO:0000313" key="7">
    <source>
        <dbReference type="EMBL" id="GGC51545.1"/>
    </source>
</evidence>
<name>A0ABQ1N1Y5_9BACT</name>
<proteinExistence type="inferred from homology"/>
<dbReference type="Gene3D" id="3.90.226.10">
    <property type="entry name" value="2-enoyl-CoA Hydratase, Chain A, domain 1"/>
    <property type="match status" value="1"/>
</dbReference>
<reference evidence="8" key="1">
    <citation type="journal article" date="2019" name="Int. J. Syst. Evol. Microbiol.">
        <title>The Global Catalogue of Microorganisms (GCM) 10K type strain sequencing project: providing services to taxonomists for standard genome sequencing and annotation.</title>
        <authorList>
            <consortium name="The Broad Institute Genomics Platform"/>
            <consortium name="The Broad Institute Genome Sequencing Center for Infectious Disease"/>
            <person name="Wu L."/>
            <person name="Ma J."/>
        </authorList>
    </citation>
    <scope>NUCLEOTIDE SEQUENCE [LARGE SCALE GENOMIC DNA]</scope>
    <source>
        <strain evidence="8">CGMCC 1.10832</strain>
    </source>
</reference>
<dbReference type="Gene3D" id="2.30.42.10">
    <property type="match status" value="1"/>
</dbReference>
<dbReference type="CDD" id="cd07560">
    <property type="entry name" value="Peptidase_S41_CPP"/>
    <property type="match status" value="1"/>
</dbReference>
<organism evidence="7 8">
    <name type="scientific">Marivirga lumbricoides</name>
    <dbReference type="NCBI Taxonomy" id="1046115"/>
    <lineage>
        <taxon>Bacteria</taxon>
        <taxon>Pseudomonadati</taxon>
        <taxon>Bacteroidota</taxon>
        <taxon>Cytophagia</taxon>
        <taxon>Cytophagales</taxon>
        <taxon>Marivirgaceae</taxon>
        <taxon>Marivirga</taxon>
    </lineage>
</organism>
<evidence type="ECO:0000313" key="8">
    <source>
        <dbReference type="Proteomes" id="UP000636010"/>
    </source>
</evidence>
<dbReference type="PROSITE" id="PS50106">
    <property type="entry name" value="PDZ"/>
    <property type="match status" value="1"/>
</dbReference>
<evidence type="ECO:0000256" key="3">
    <source>
        <dbReference type="ARBA" id="ARBA00022801"/>
    </source>
</evidence>
<dbReference type="SUPFAM" id="SSF50156">
    <property type="entry name" value="PDZ domain-like"/>
    <property type="match status" value="1"/>
</dbReference>
<dbReference type="InterPro" id="IPR004447">
    <property type="entry name" value="Peptidase_S41A"/>
</dbReference>
<dbReference type="CDD" id="cd06782">
    <property type="entry name" value="cpPDZ_CPP-like"/>
    <property type="match status" value="1"/>
</dbReference>
<gene>
    <name evidence="7" type="ORF">GCM10011506_41590</name>
</gene>
<keyword evidence="2 5" id="KW-0645">Protease</keyword>
<dbReference type="NCBIfam" id="TIGR00225">
    <property type="entry name" value="prc"/>
    <property type="match status" value="1"/>
</dbReference>
<protein>
    <submittedName>
        <fullName evidence="7">Peptidase S41</fullName>
    </submittedName>
</protein>
<keyword evidence="4 5" id="KW-0720">Serine protease</keyword>
<dbReference type="EMBL" id="BMEC01000016">
    <property type="protein sequence ID" value="GGC51545.1"/>
    <property type="molecule type" value="Genomic_DNA"/>
</dbReference>
<dbReference type="Pfam" id="PF17820">
    <property type="entry name" value="PDZ_6"/>
    <property type="match status" value="1"/>
</dbReference>
<feature type="domain" description="PDZ" evidence="6">
    <location>
        <begin position="96"/>
        <end position="152"/>
    </location>
</feature>
<comment type="caution">
    <text evidence="7">The sequence shown here is derived from an EMBL/GenBank/DDBJ whole genome shotgun (WGS) entry which is preliminary data.</text>
</comment>
<dbReference type="InterPro" id="IPR029045">
    <property type="entry name" value="ClpP/crotonase-like_dom_sf"/>
</dbReference>
<keyword evidence="3 5" id="KW-0378">Hydrolase</keyword>
<sequence>MTFNKKLIVALSSIILISLVSFKLKVSDRYFEIIKNLDIFTTLYKELNTYYVDEINPTDLMEIGIEAMLESLDPYTNFIPENRIEDYRIMSTGQYGGIGTAMGKFNGRNVVLMAFEGSPADKAGIKIGDEIIAIDQVDITELDTEEINTLLKGQIGTSLQIKVKRYSQNKPLTFTVKRDRINIESVPYYGLIDKDIAYIRLTEFSSGAGADVRSALIELRDKGAKKVILDLRGNGGGLLNESIDVSNVFIPKGYEVVSTKGKIEEWNKSYKSEKNPVDISIPLVVLINGTSASASEIVSGVMQDYDRGVLIGQRSFGKGLVQATRPLSYNSQLKLTTAKYYTPSGRCIQAIDYSHRNDDGTIGKIPDSLKNEFTTKAGRKVYDGGGVTPDVELEEEGFAPITIELIRNGYIFDFATAYYYKNQENVPDPNTFEISDNLYSEFSEWIKGKDYAYTSDTEKLIAKLKEQSKDDKFHQFISEELTQLENEIQSHKSDEIKIFENEIKLALKDEIISRFHKRQGMIEASFESDVEVAKAKEILNDAQKYKDLLSVK</sequence>
<dbReference type="SUPFAM" id="SSF52096">
    <property type="entry name" value="ClpP/crotonase"/>
    <property type="match status" value="1"/>
</dbReference>
<keyword evidence="8" id="KW-1185">Reference proteome</keyword>
<evidence type="ECO:0000259" key="6">
    <source>
        <dbReference type="PROSITE" id="PS50106"/>
    </source>
</evidence>
<dbReference type="InterPro" id="IPR001478">
    <property type="entry name" value="PDZ"/>
</dbReference>
<comment type="similarity">
    <text evidence="1 5">Belongs to the peptidase S41A family.</text>
</comment>
<dbReference type="InterPro" id="IPR036034">
    <property type="entry name" value="PDZ_sf"/>
</dbReference>
<dbReference type="RefSeq" id="WP_188467261.1">
    <property type="nucleotide sequence ID" value="NZ_BAABHU010000016.1"/>
</dbReference>